<dbReference type="PROSITE" id="PS00819">
    <property type="entry name" value="DPS_2"/>
    <property type="match status" value="1"/>
</dbReference>
<name>A0A1X9SME2_9BACT</name>
<organism evidence="5 6">
    <name type="scientific">Campylobacter lanienae NCTC 13004</name>
    <dbReference type="NCBI Taxonomy" id="1031753"/>
    <lineage>
        <taxon>Bacteria</taxon>
        <taxon>Pseudomonadati</taxon>
        <taxon>Campylobacterota</taxon>
        <taxon>Epsilonproteobacteria</taxon>
        <taxon>Campylobacterales</taxon>
        <taxon>Campylobacteraceae</taxon>
        <taxon>Campylobacter</taxon>
    </lineage>
</organism>
<evidence type="ECO:0000256" key="1">
    <source>
        <dbReference type="ARBA" id="ARBA00004496"/>
    </source>
</evidence>
<dbReference type="KEGG" id="clx:CLAN_0642"/>
<dbReference type="GeneID" id="46921117"/>
<comment type="subcellular location">
    <subcellularLocation>
        <location evidence="1">Cytoplasm</location>
    </subcellularLocation>
</comment>
<dbReference type="GO" id="GO:0016722">
    <property type="term" value="F:oxidoreductase activity, acting on metal ions"/>
    <property type="evidence" value="ECO:0007669"/>
    <property type="project" value="InterPro"/>
</dbReference>
<evidence type="ECO:0000259" key="4">
    <source>
        <dbReference type="Pfam" id="PF00210"/>
    </source>
</evidence>
<comment type="similarity">
    <text evidence="2 3">Belongs to the Dps family.</text>
</comment>
<protein>
    <submittedName>
        <fullName evidence="5">DNA-binding ferritin-like protein</fullName>
    </submittedName>
</protein>
<dbReference type="PRINTS" id="PR01346">
    <property type="entry name" value="HELNAPAPROT"/>
</dbReference>
<dbReference type="InterPro" id="IPR008331">
    <property type="entry name" value="Ferritin_DPS_dom"/>
</dbReference>
<dbReference type="InterPro" id="IPR012347">
    <property type="entry name" value="Ferritin-like"/>
</dbReference>
<dbReference type="Pfam" id="PF00210">
    <property type="entry name" value="Ferritin"/>
    <property type="match status" value="1"/>
</dbReference>
<dbReference type="GO" id="GO:0008199">
    <property type="term" value="F:ferric iron binding"/>
    <property type="evidence" value="ECO:0007669"/>
    <property type="project" value="InterPro"/>
</dbReference>
<dbReference type="GO" id="GO:0005737">
    <property type="term" value="C:cytoplasm"/>
    <property type="evidence" value="ECO:0007669"/>
    <property type="project" value="UniProtKB-SubCell"/>
</dbReference>
<dbReference type="InterPro" id="IPR023188">
    <property type="entry name" value="DPS_DNA-bd_CS"/>
</dbReference>
<dbReference type="PANTHER" id="PTHR42932:SF1">
    <property type="entry name" value="GENERAL STRESS PROTEIN 20U"/>
    <property type="match status" value="1"/>
</dbReference>
<evidence type="ECO:0000313" key="6">
    <source>
        <dbReference type="Proteomes" id="UP000202031"/>
    </source>
</evidence>
<dbReference type="GO" id="GO:0003677">
    <property type="term" value="F:DNA binding"/>
    <property type="evidence" value="ECO:0007669"/>
    <property type="project" value="UniProtKB-KW"/>
</dbReference>
<evidence type="ECO:0000313" key="5">
    <source>
        <dbReference type="EMBL" id="ARQ97390.1"/>
    </source>
</evidence>
<dbReference type="InterPro" id="IPR009078">
    <property type="entry name" value="Ferritin-like_SF"/>
</dbReference>
<dbReference type="EMBL" id="CP015578">
    <property type="protein sequence ID" value="ARQ97390.1"/>
    <property type="molecule type" value="Genomic_DNA"/>
</dbReference>
<evidence type="ECO:0000256" key="2">
    <source>
        <dbReference type="ARBA" id="ARBA00009497"/>
    </source>
</evidence>
<reference evidence="6" key="1">
    <citation type="journal article" date="2017" name="Genome Biol. Evol.">
        <title>Comparative Genomic Analysis Identifies a Campylobacter Clade Deficient in Selenium Metabolism.</title>
        <authorList>
            <person name="Miller W.G."/>
            <person name="Yee E."/>
            <person name="Lopes B.S."/>
            <person name="Chapman M.H."/>
            <person name="Huynh S."/>
            <person name="Bono J.L."/>
            <person name="Parker C.T."/>
            <person name="Strachan N.J.C."/>
            <person name="Forbes K.J."/>
        </authorList>
    </citation>
    <scope>NUCLEOTIDE SEQUENCE [LARGE SCALE GENOMIC DNA]</scope>
    <source>
        <strain evidence="6">NCTC 13004</strain>
    </source>
</reference>
<feature type="domain" description="Ferritin/DPS" evidence="4">
    <location>
        <begin position="6"/>
        <end position="144"/>
    </location>
</feature>
<dbReference type="RefSeq" id="WP_096016484.1">
    <property type="nucleotide sequence ID" value="NZ_CP015578.1"/>
</dbReference>
<proteinExistence type="inferred from homology"/>
<keyword evidence="5" id="KW-0238">DNA-binding</keyword>
<evidence type="ECO:0000256" key="3">
    <source>
        <dbReference type="RuleBase" id="RU003875"/>
    </source>
</evidence>
<dbReference type="CDD" id="cd01043">
    <property type="entry name" value="DPS"/>
    <property type="match status" value="1"/>
</dbReference>
<gene>
    <name evidence="5" type="ORF">CLAN_0642</name>
</gene>
<reference evidence="6" key="2">
    <citation type="journal article" date="2017" name="Genome Biol. Evol.">
        <title>Comparative genomic analysis identifies a Campylobacter clade deficient in selenium metabolism.</title>
        <authorList>
            <person name="Miller W.G."/>
            <person name="Yee E."/>
            <person name="Lopes B.S."/>
            <person name="Chapman M.H."/>
            <person name="Huynh S."/>
            <person name="Bono J.L."/>
            <person name="Parker C.T."/>
            <person name="Strachan N.J.C."/>
            <person name="Forbes K.J."/>
        </authorList>
    </citation>
    <scope>NUCLEOTIDE SEQUENCE [LARGE SCALE GENOMIC DNA]</scope>
    <source>
        <strain evidence="6">NCTC 13004</strain>
    </source>
</reference>
<dbReference type="PANTHER" id="PTHR42932">
    <property type="entry name" value="GENERAL STRESS PROTEIN 20U"/>
    <property type="match status" value="1"/>
</dbReference>
<dbReference type="Proteomes" id="UP000202031">
    <property type="component" value="Chromosome"/>
</dbReference>
<dbReference type="SUPFAM" id="SSF47240">
    <property type="entry name" value="Ferritin-like"/>
    <property type="match status" value="1"/>
</dbReference>
<sequence>MKNVVTQLNQLQADAHSLFVAFHDYHWNVKGLQFFSIHEYTEKEYDELAELYDEMAERAIQIGGKAITKADELLKIAKAPKISKDNYTAIEVIEALKVAFEYLVAEFKKLEEVAQKADDNTTVAIAQENYAKLEKKIWMLKATLA</sequence>
<dbReference type="PIRSF" id="PIRSF005900">
    <property type="entry name" value="Dps"/>
    <property type="match status" value="1"/>
</dbReference>
<dbReference type="InterPro" id="IPR002177">
    <property type="entry name" value="DPS_DNA-bd"/>
</dbReference>
<dbReference type="Gene3D" id="1.20.1260.10">
    <property type="match status" value="1"/>
</dbReference>
<dbReference type="AlphaFoldDB" id="A0A1X9SME2"/>
<accession>A0A1X9SME2</accession>